<evidence type="ECO:0000313" key="2">
    <source>
        <dbReference type="Proteomes" id="UP000054538"/>
    </source>
</evidence>
<evidence type="ECO:0000313" key="1">
    <source>
        <dbReference type="EMBL" id="KIK72598.1"/>
    </source>
</evidence>
<proteinExistence type="predicted"/>
<dbReference type="InParanoid" id="A0A0D0CAJ1"/>
<gene>
    <name evidence="1" type="ORF">PAXRUDRAFT_51649</name>
</gene>
<dbReference type="EMBL" id="KN830645">
    <property type="protein sequence ID" value="KIK72598.1"/>
    <property type="molecule type" value="Genomic_DNA"/>
</dbReference>
<dbReference type="Proteomes" id="UP000054538">
    <property type="component" value="Unassembled WGS sequence"/>
</dbReference>
<protein>
    <submittedName>
        <fullName evidence="1">Uncharacterized protein</fullName>
    </submittedName>
</protein>
<dbReference type="AlphaFoldDB" id="A0A0D0CAJ1"/>
<feature type="non-terminal residue" evidence="1">
    <location>
        <position position="1"/>
    </location>
</feature>
<name>A0A0D0CAJ1_9AGAM</name>
<reference evidence="1 2" key="1">
    <citation type="submission" date="2014-04" db="EMBL/GenBank/DDBJ databases">
        <authorList>
            <consortium name="DOE Joint Genome Institute"/>
            <person name="Kuo A."/>
            <person name="Kohler A."/>
            <person name="Jargeat P."/>
            <person name="Nagy L.G."/>
            <person name="Floudas D."/>
            <person name="Copeland A."/>
            <person name="Barry K.W."/>
            <person name="Cichocki N."/>
            <person name="Veneault-Fourrey C."/>
            <person name="LaButti K."/>
            <person name="Lindquist E.A."/>
            <person name="Lipzen A."/>
            <person name="Lundell T."/>
            <person name="Morin E."/>
            <person name="Murat C."/>
            <person name="Sun H."/>
            <person name="Tunlid A."/>
            <person name="Henrissat B."/>
            <person name="Grigoriev I.V."/>
            <person name="Hibbett D.S."/>
            <person name="Martin F."/>
            <person name="Nordberg H.P."/>
            <person name="Cantor M.N."/>
            <person name="Hua S.X."/>
        </authorList>
    </citation>
    <scope>NUCLEOTIDE SEQUENCE [LARGE SCALE GENOMIC DNA]</scope>
    <source>
        <strain evidence="1 2">Ve08.2h10</strain>
    </source>
</reference>
<accession>A0A0D0CAJ1</accession>
<sequence length="107" mass="12110">RTASSSKRPASPPCPRTEYTSKKQCSFQANTQNPHTPILSICAICLGRHKHNIYQCAATRTWDNKHDVHAFRKGPGVFAKRDNKQLCTSWQRSESCSLSHHPLHHCS</sequence>
<feature type="non-terminal residue" evidence="1">
    <location>
        <position position="107"/>
    </location>
</feature>
<organism evidence="1 2">
    <name type="scientific">Paxillus rubicundulus Ve08.2h10</name>
    <dbReference type="NCBI Taxonomy" id="930991"/>
    <lineage>
        <taxon>Eukaryota</taxon>
        <taxon>Fungi</taxon>
        <taxon>Dikarya</taxon>
        <taxon>Basidiomycota</taxon>
        <taxon>Agaricomycotina</taxon>
        <taxon>Agaricomycetes</taxon>
        <taxon>Agaricomycetidae</taxon>
        <taxon>Boletales</taxon>
        <taxon>Paxilineae</taxon>
        <taxon>Paxillaceae</taxon>
        <taxon>Paxillus</taxon>
    </lineage>
</organism>
<dbReference type="OrthoDB" id="2158839at2759"/>
<reference evidence="2" key="2">
    <citation type="submission" date="2015-01" db="EMBL/GenBank/DDBJ databases">
        <title>Evolutionary Origins and Diversification of the Mycorrhizal Mutualists.</title>
        <authorList>
            <consortium name="DOE Joint Genome Institute"/>
            <consortium name="Mycorrhizal Genomics Consortium"/>
            <person name="Kohler A."/>
            <person name="Kuo A."/>
            <person name="Nagy L.G."/>
            <person name="Floudas D."/>
            <person name="Copeland A."/>
            <person name="Barry K.W."/>
            <person name="Cichocki N."/>
            <person name="Veneault-Fourrey C."/>
            <person name="LaButti K."/>
            <person name="Lindquist E.A."/>
            <person name="Lipzen A."/>
            <person name="Lundell T."/>
            <person name="Morin E."/>
            <person name="Murat C."/>
            <person name="Riley R."/>
            <person name="Ohm R."/>
            <person name="Sun H."/>
            <person name="Tunlid A."/>
            <person name="Henrissat B."/>
            <person name="Grigoriev I.V."/>
            <person name="Hibbett D.S."/>
            <person name="Martin F."/>
        </authorList>
    </citation>
    <scope>NUCLEOTIDE SEQUENCE [LARGE SCALE GENOMIC DNA]</scope>
    <source>
        <strain evidence="2">Ve08.2h10</strain>
    </source>
</reference>
<keyword evidence="2" id="KW-1185">Reference proteome</keyword>
<dbReference type="HOGENOM" id="CLU_131643_0_0_1"/>